<evidence type="ECO:0000313" key="1">
    <source>
        <dbReference type="EMBL" id="KAJ6624466.1"/>
    </source>
</evidence>
<name>A0A9Q0MIA6_9DIPT</name>
<dbReference type="EMBL" id="WJQU01003477">
    <property type="protein sequence ID" value="KAJ6624466.1"/>
    <property type="molecule type" value="Genomic_DNA"/>
</dbReference>
<evidence type="ECO:0000313" key="2">
    <source>
        <dbReference type="Proteomes" id="UP001151699"/>
    </source>
</evidence>
<sequence>MNPRGDPVCEVIEITNEGIETISKALDLYNKVLDQIVPWKTYEKTVKELDRFRSDYSKLVGSLLVKMPKQLLQRNSVHL</sequence>
<organism evidence="1 2">
    <name type="scientific">Pseudolycoriella hygida</name>
    <dbReference type="NCBI Taxonomy" id="35572"/>
    <lineage>
        <taxon>Eukaryota</taxon>
        <taxon>Metazoa</taxon>
        <taxon>Ecdysozoa</taxon>
        <taxon>Arthropoda</taxon>
        <taxon>Hexapoda</taxon>
        <taxon>Insecta</taxon>
        <taxon>Pterygota</taxon>
        <taxon>Neoptera</taxon>
        <taxon>Endopterygota</taxon>
        <taxon>Diptera</taxon>
        <taxon>Nematocera</taxon>
        <taxon>Sciaroidea</taxon>
        <taxon>Sciaridae</taxon>
        <taxon>Pseudolycoriella</taxon>
    </lineage>
</organism>
<protein>
    <submittedName>
        <fullName evidence="1">Hemolysin E-like protein</fullName>
    </submittedName>
</protein>
<keyword evidence="2" id="KW-1185">Reference proteome</keyword>
<dbReference type="Proteomes" id="UP001151699">
    <property type="component" value="Unassembled WGS sequence"/>
</dbReference>
<dbReference type="InterPro" id="IPR027018">
    <property type="entry name" value="Hemolysin_E"/>
</dbReference>
<gene>
    <name evidence="1" type="ORF">Bhyg_17445</name>
</gene>
<proteinExistence type="predicted"/>
<dbReference type="Gene3D" id="1.20.1170.10">
    <property type="match status" value="1"/>
</dbReference>
<comment type="caution">
    <text evidence="1">The sequence shown here is derived from an EMBL/GenBank/DDBJ whole genome shotgun (WGS) entry which is preliminary data.</text>
</comment>
<dbReference type="SUPFAM" id="SSF58100">
    <property type="entry name" value="Bacterial hemolysins"/>
    <property type="match status" value="1"/>
</dbReference>
<dbReference type="Pfam" id="PF06109">
    <property type="entry name" value="HlyE"/>
    <property type="match status" value="1"/>
</dbReference>
<reference evidence="1" key="1">
    <citation type="submission" date="2022-07" db="EMBL/GenBank/DDBJ databases">
        <authorList>
            <person name="Trinca V."/>
            <person name="Uliana J.V.C."/>
            <person name="Torres T.T."/>
            <person name="Ward R.J."/>
            <person name="Monesi N."/>
        </authorList>
    </citation>
    <scope>NUCLEOTIDE SEQUENCE</scope>
    <source>
        <strain evidence="1">HSMRA1968</strain>
        <tissue evidence="1">Whole embryos</tissue>
    </source>
</reference>
<dbReference type="AlphaFoldDB" id="A0A9Q0MIA6"/>
<accession>A0A9Q0MIA6</accession>
<dbReference type="GO" id="GO:0044179">
    <property type="term" value="P:hemolysis in another organism"/>
    <property type="evidence" value="ECO:0007669"/>
    <property type="project" value="InterPro"/>
</dbReference>